<feature type="region of interest" description="Disordered" evidence="1">
    <location>
        <begin position="62"/>
        <end position="84"/>
    </location>
</feature>
<protein>
    <submittedName>
        <fullName evidence="2">Uncharacterized protein</fullName>
    </submittedName>
</protein>
<feature type="compositionally biased region" description="Low complexity" evidence="1">
    <location>
        <begin position="64"/>
        <end position="84"/>
    </location>
</feature>
<proteinExistence type="predicted"/>
<organism evidence="2 3">
    <name type="scientific">Pseudomonas cuatrocienegasensis</name>
    <dbReference type="NCBI Taxonomy" id="543360"/>
    <lineage>
        <taxon>Bacteria</taxon>
        <taxon>Pseudomonadati</taxon>
        <taxon>Pseudomonadota</taxon>
        <taxon>Gammaproteobacteria</taxon>
        <taxon>Pseudomonadales</taxon>
        <taxon>Pseudomonadaceae</taxon>
        <taxon>Pseudomonas</taxon>
    </lineage>
</organism>
<comment type="caution">
    <text evidence="2">The sequence shown here is derived from an EMBL/GenBank/DDBJ whole genome shotgun (WGS) entry which is preliminary data.</text>
</comment>
<gene>
    <name evidence="2" type="ORF">SAMN05216600_11875</name>
</gene>
<keyword evidence="3" id="KW-1185">Reference proteome</keyword>
<name>A0ABY1BN32_9PSED</name>
<sequence>MTSITSSTPAMVSYYTSQANALSAKTDTNAEGAASSDPLAELRRYAGQVVARSEGGLLRALNNGTGTTASSSATAAGGASGSAATATIPLPDVADLDRDEANKLLGQVQTLIDQGLDKSISFSGVNGDKETQSLDTYRQWLQEKGGISVYA</sequence>
<reference evidence="2 3" key="1">
    <citation type="submission" date="2016-10" db="EMBL/GenBank/DDBJ databases">
        <authorList>
            <person name="Varghese N."/>
            <person name="Submissions S."/>
        </authorList>
    </citation>
    <scope>NUCLEOTIDE SEQUENCE [LARGE SCALE GENOMIC DNA]</scope>
    <source>
        <strain evidence="2 3">CIP 109853</strain>
    </source>
</reference>
<accession>A0ABY1BN32</accession>
<dbReference type="EMBL" id="FOFP01000018">
    <property type="protein sequence ID" value="SER22932.1"/>
    <property type="molecule type" value="Genomic_DNA"/>
</dbReference>
<evidence type="ECO:0000313" key="2">
    <source>
        <dbReference type="EMBL" id="SER22932.1"/>
    </source>
</evidence>
<dbReference type="Proteomes" id="UP000198512">
    <property type="component" value="Unassembled WGS sequence"/>
</dbReference>
<evidence type="ECO:0000313" key="3">
    <source>
        <dbReference type="Proteomes" id="UP000198512"/>
    </source>
</evidence>
<evidence type="ECO:0000256" key="1">
    <source>
        <dbReference type="SAM" id="MobiDB-lite"/>
    </source>
</evidence>
<dbReference type="RefSeq" id="WP_069520802.1">
    <property type="nucleotide sequence ID" value="NZ_FOFP01000018.1"/>
</dbReference>